<dbReference type="EMBL" id="JAVDDT010000002">
    <property type="protein sequence ID" value="MDQ2069319.1"/>
    <property type="molecule type" value="Genomic_DNA"/>
</dbReference>
<dbReference type="RefSeq" id="WP_306727803.1">
    <property type="nucleotide sequence ID" value="NZ_JAVDDT010000002.1"/>
</dbReference>
<sequence length="156" mass="17546">MSLDLMLERVKTLLPEDEGLAAWAQQHFGKPIQGFKANKPFQQIHSSELPALYVVTGNGQNALEVGNEMQRPEVTVPVAFIWHEQDPEKAVQQSAELVDLMVQALMVRPELADDEQDPACEEAHVARFQTDAGNPTGQPRHWIQFEISAIYEVFQP</sequence>
<dbReference type="Proteomes" id="UP001239019">
    <property type="component" value="Unassembled WGS sequence"/>
</dbReference>
<evidence type="ECO:0000313" key="2">
    <source>
        <dbReference type="Proteomes" id="UP001239019"/>
    </source>
</evidence>
<name>A0ABU0W5M7_9GAMM</name>
<organism evidence="1 2">
    <name type="scientific">Natronospira bacteriovora</name>
    <dbReference type="NCBI Taxonomy" id="3069753"/>
    <lineage>
        <taxon>Bacteria</taxon>
        <taxon>Pseudomonadati</taxon>
        <taxon>Pseudomonadota</taxon>
        <taxon>Gammaproteobacteria</taxon>
        <taxon>Natronospirales</taxon>
        <taxon>Natronospiraceae</taxon>
        <taxon>Natronospira</taxon>
    </lineage>
</organism>
<evidence type="ECO:0000313" key="1">
    <source>
        <dbReference type="EMBL" id="MDQ2069319.1"/>
    </source>
</evidence>
<reference evidence="1 2" key="1">
    <citation type="submission" date="2023-08" db="EMBL/GenBank/DDBJ databases">
        <title>Whole-genome sequencing of halo(alkali)philic microorganisms from hypersaline lakes.</title>
        <authorList>
            <person name="Sorokin D.Y."/>
            <person name="Abbas B."/>
            <person name="Merkel A.Y."/>
        </authorList>
    </citation>
    <scope>NUCLEOTIDE SEQUENCE [LARGE SCALE GENOMIC DNA]</scope>
    <source>
        <strain evidence="1 2">AB-CW4</strain>
    </source>
</reference>
<accession>A0ABU0W5M7</accession>
<keyword evidence="2" id="KW-1185">Reference proteome</keyword>
<proteinExistence type="predicted"/>
<gene>
    <name evidence="1" type="ORF">RBH19_05500</name>
</gene>
<protein>
    <submittedName>
        <fullName evidence="1">Uncharacterized protein</fullName>
    </submittedName>
</protein>
<comment type="caution">
    <text evidence="1">The sequence shown here is derived from an EMBL/GenBank/DDBJ whole genome shotgun (WGS) entry which is preliminary data.</text>
</comment>